<dbReference type="InterPro" id="IPR003594">
    <property type="entry name" value="HATPase_dom"/>
</dbReference>
<evidence type="ECO:0000313" key="18">
    <source>
        <dbReference type="Proteomes" id="UP000644756"/>
    </source>
</evidence>
<dbReference type="PANTHER" id="PTHR34220">
    <property type="entry name" value="SENSOR HISTIDINE KINASE YPDA"/>
    <property type="match status" value="1"/>
</dbReference>
<comment type="catalytic activity">
    <reaction evidence="1">
        <text>ATP + protein L-histidine = ADP + protein N-phospho-L-histidine.</text>
        <dbReference type="EC" id="2.7.13.3"/>
    </reaction>
</comment>
<dbReference type="EMBL" id="BMGR01000003">
    <property type="protein sequence ID" value="GGF94976.1"/>
    <property type="molecule type" value="Genomic_DNA"/>
</dbReference>
<evidence type="ECO:0000256" key="14">
    <source>
        <dbReference type="SAM" id="Phobius"/>
    </source>
</evidence>
<dbReference type="InterPro" id="IPR036890">
    <property type="entry name" value="HATPase_C_sf"/>
</dbReference>
<evidence type="ECO:0000256" key="13">
    <source>
        <dbReference type="ARBA" id="ARBA00023136"/>
    </source>
</evidence>
<gene>
    <name evidence="17" type="ORF">GCM10010916_10480</name>
</gene>
<organism evidence="17 18">
    <name type="scientific">Paenibacillus abyssi</name>
    <dbReference type="NCBI Taxonomy" id="1340531"/>
    <lineage>
        <taxon>Bacteria</taxon>
        <taxon>Bacillati</taxon>
        <taxon>Bacillota</taxon>
        <taxon>Bacilli</taxon>
        <taxon>Bacillales</taxon>
        <taxon>Paenibacillaceae</taxon>
        <taxon>Paenibacillus</taxon>
    </lineage>
</organism>
<keyword evidence="6" id="KW-0808">Transferase</keyword>
<reference evidence="17" key="2">
    <citation type="submission" date="2020-09" db="EMBL/GenBank/DDBJ databases">
        <authorList>
            <person name="Sun Q."/>
            <person name="Zhou Y."/>
        </authorList>
    </citation>
    <scope>NUCLEOTIDE SEQUENCE</scope>
    <source>
        <strain evidence="17">CGMCC 1.12987</strain>
    </source>
</reference>
<name>A0A917CPR8_9BACL</name>
<dbReference type="SMART" id="SM00304">
    <property type="entry name" value="HAMP"/>
    <property type="match status" value="1"/>
</dbReference>
<evidence type="ECO:0000256" key="10">
    <source>
        <dbReference type="ARBA" id="ARBA00022840"/>
    </source>
</evidence>
<keyword evidence="7 14" id="KW-0812">Transmembrane</keyword>
<dbReference type="CDD" id="cd06225">
    <property type="entry name" value="HAMP"/>
    <property type="match status" value="1"/>
</dbReference>
<reference evidence="17" key="1">
    <citation type="journal article" date="2014" name="Int. J. Syst. Evol. Microbiol.">
        <title>Complete genome sequence of Corynebacterium casei LMG S-19264T (=DSM 44701T), isolated from a smear-ripened cheese.</title>
        <authorList>
            <consortium name="US DOE Joint Genome Institute (JGI-PGF)"/>
            <person name="Walter F."/>
            <person name="Albersmeier A."/>
            <person name="Kalinowski J."/>
            <person name="Ruckert C."/>
        </authorList>
    </citation>
    <scope>NUCLEOTIDE SEQUENCE</scope>
    <source>
        <strain evidence="17">CGMCC 1.12987</strain>
    </source>
</reference>
<comment type="subcellular location">
    <subcellularLocation>
        <location evidence="2">Cell membrane</location>
        <topology evidence="2">Multi-pass membrane protein</topology>
    </subcellularLocation>
</comment>
<keyword evidence="11 14" id="KW-1133">Transmembrane helix</keyword>
<keyword evidence="8" id="KW-0547">Nucleotide-binding</keyword>
<sequence>MRLRERFEMNNLPIRYKLITHFLLISILPSIGLGLLISWTVDRIIERQVADNTLQLISKVNKTLESYVDNMQNITYFIAFNPEVKQFLTEQEAEREAGTDYNIRQFLQGFSNLHSEIAGILVVNSRGDYISNELYARTDQPLTEEYWYKDAVDKKGIFTIIGQPVGRNLTSHIYYKDNEVVTVVRAILDPDTQQVQGVVLIDLKIRVIAEAAKDVRLGKTGYLTIMDDRGEMIYSPSEPYITNIPKEWLDENPSGSFSKQVEGRKLQFLFRTSSFTNWTAVGVFSTEGSVFEVQEIRFYVISFVFFVCLLGSAASLYLSHSISRPIGQLMSFMDKAESGDMTVRYWGSRTDEVGQLGRSYNNMLTQVNKLISLTELQERQKREAELKSLQAHIKPHFLYNTLDTIHWMARKKGADDVAEVVDALSRLFRIGLSKGNDMITIIDEFEHIHSYLKIQHTRYRDKLNYSVQIAESVQELSVLKLLLQPIVENAIYHGIKERRGPGHILISAEEQDGNLVIRVEDDGKGMSEEQLKLLRRKLADSITEDEVNEEKDSSGYGIMNVQARINLTFGDPYGLSIESELGQGTTVTIVHPIIRMDKRQSIDLEEGK</sequence>
<evidence type="ECO:0000256" key="3">
    <source>
        <dbReference type="ARBA" id="ARBA00012438"/>
    </source>
</evidence>
<comment type="caution">
    <text evidence="17">The sequence shown here is derived from an EMBL/GenBank/DDBJ whole genome shotgun (WGS) entry which is preliminary data.</text>
</comment>
<keyword evidence="5" id="KW-0597">Phosphoprotein</keyword>
<dbReference type="InterPro" id="IPR010559">
    <property type="entry name" value="Sig_transdc_His_kin_internal"/>
</dbReference>
<dbReference type="GO" id="GO:0005886">
    <property type="term" value="C:plasma membrane"/>
    <property type="evidence" value="ECO:0007669"/>
    <property type="project" value="UniProtKB-SubCell"/>
</dbReference>
<dbReference type="AlphaFoldDB" id="A0A917CPR8"/>
<keyword evidence="4" id="KW-1003">Cell membrane</keyword>
<dbReference type="Pfam" id="PF00672">
    <property type="entry name" value="HAMP"/>
    <property type="match status" value="1"/>
</dbReference>
<dbReference type="Gene3D" id="6.10.340.10">
    <property type="match status" value="1"/>
</dbReference>
<evidence type="ECO:0000256" key="2">
    <source>
        <dbReference type="ARBA" id="ARBA00004651"/>
    </source>
</evidence>
<keyword evidence="13 14" id="KW-0472">Membrane</keyword>
<dbReference type="SUPFAM" id="SSF158472">
    <property type="entry name" value="HAMP domain-like"/>
    <property type="match status" value="1"/>
</dbReference>
<evidence type="ECO:0000259" key="15">
    <source>
        <dbReference type="PROSITE" id="PS50109"/>
    </source>
</evidence>
<dbReference type="SUPFAM" id="SSF55874">
    <property type="entry name" value="ATPase domain of HSP90 chaperone/DNA topoisomerase II/histidine kinase"/>
    <property type="match status" value="1"/>
</dbReference>
<dbReference type="SMART" id="SM00387">
    <property type="entry name" value="HATPase_c"/>
    <property type="match status" value="1"/>
</dbReference>
<evidence type="ECO:0000256" key="4">
    <source>
        <dbReference type="ARBA" id="ARBA00022475"/>
    </source>
</evidence>
<dbReference type="PANTHER" id="PTHR34220:SF7">
    <property type="entry name" value="SENSOR HISTIDINE KINASE YPDA"/>
    <property type="match status" value="1"/>
</dbReference>
<dbReference type="EC" id="2.7.13.3" evidence="3"/>
<dbReference type="InterPro" id="IPR050640">
    <property type="entry name" value="Bact_2-comp_sensor_kinase"/>
</dbReference>
<protein>
    <recommendedName>
        <fullName evidence="3">histidine kinase</fullName>
        <ecNumber evidence="3">2.7.13.3</ecNumber>
    </recommendedName>
</protein>
<evidence type="ECO:0000256" key="8">
    <source>
        <dbReference type="ARBA" id="ARBA00022741"/>
    </source>
</evidence>
<dbReference type="GO" id="GO:0000155">
    <property type="term" value="F:phosphorelay sensor kinase activity"/>
    <property type="evidence" value="ECO:0007669"/>
    <property type="project" value="InterPro"/>
</dbReference>
<accession>A0A917CPR8</accession>
<keyword evidence="10" id="KW-0067">ATP-binding</keyword>
<evidence type="ECO:0000256" key="7">
    <source>
        <dbReference type="ARBA" id="ARBA00022692"/>
    </source>
</evidence>
<dbReference type="Pfam" id="PF06580">
    <property type="entry name" value="His_kinase"/>
    <property type="match status" value="1"/>
</dbReference>
<evidence type="ECO:0000313" key="17">
    <source>
        <dbReference type="EMBL" id="GGF94976.1"/>
    </source>
</evidence>
<keyword evidence="9 17" id="KW-0418">Kinase</keyword>
<dbReference type="PROSITE" id="PS50109">
    <property type="entry name" value="HIS_KIN"/>
    <property type="match status" value="1"/>
</dbReference>
<evidence type="ECO:0000256" key="6">
    <source>
        <dbReference type="ARBA" id="ARBA00022679"/>
    </source>
</evidence>
<feature type="domain" description="HAMP" evidence="16">
    <location>
        <begin position="320"/>
        <end position="372"/>
    </location>
</feature>
<feature type="transmembrane region" description="Helical" evidence="14">
    <location>
        <begin position="21"/>
        <end position="41"/>
    </location>
</feature>
<feature type="domain" description="Histidine kinase" evidence="15">
    <location>
        <begin position="479"/>
        <end position="595"/>
    </location>
</feature>
<evidence type="ECO:0000256" key="9">
    <source>
        <dbReference type="ARBA" id="ARBA00022777"/>
    </source>
</evidence>
<dbReference type="PROSITE" id="PS50885">
    <property type="entry name" value="HAMP"/>
    <property type="match status" value="1"/>
</dbReference>
<dbReference type="CDD" id="cd18773">
    <property type="entry name" value="PDC1_HK_sensor"/>
    <property type="match status" value="1"/>
</dbReference>
<evidence type="ECO:0000256" key="11">
    <source>
        <dbReference type="ARBA" id="ARBA00022989"/>
    </source>
</evidence>
<keyword evidence="12" id="KW-0902">Two-component regulatory system</keyword>
<proteinExistence type="predicted"/>
<dbReference type="Proteomes" id="UP000644756">
    <property type="component" value="Unassembled WGS sequence"/>
</dbReference>
<dbReference type="Gene3D" id="3.30.450.20">
    <property type="entry name" value="PAS domain"/>
    <property type="match status" value="1"/>
</dbReference>
<evidence type="ECO:0000256" key="12">
    <source>
        <dbReference type="ARBA" id="ARBA00023012"/>
    </source>
</evidence>
<dbReference type="GO" id="GO:0005524">
    <property type="term" value="F:ATP binding"/>
    <property type="evidence" value="ECO:0007669"/>
    <property type="project" value="UniProtKB-KW"/>
</dbReference>
<evidence type="ECO:0000256" key="5">
    <source>
        <dbReference type="ARBA" id="ARBA00022553"/>
    </source>
</evidence>
<dbReference type="Gene3D" id="3.30.565.10">
    <property type="entry name" value="Histidine kinase-like ATPase, C-terminal domain"/>
    <property type="match status" value="1"/>
</dbReference>
<dbReference type="Pfam" id="PF02518">
    <property type="entry name" value="HATPase_c"/>
    <property type="match status" value="1"/>
</dbReference>
<dbReference type="Pfam" id="PF02743">
    <property type="entry name" value="dCache_1"/>
    <property type="match status" value="1"/>
</dbReference>
<keyword evidence="18" id="KW-1185">Reference proteome</keyword>
<evidence type="ECO:0000256" key="1">
    <source>
        <dbReference type="ARBA" id="ARBA00000085"/>
    </source>
</evidence>
<dbReference type="InterPro" id="IPR003660">
    <property type="entry name" value="HAMP_dom"/>
</dbReference>
<dbReference type="InterPro" id="IPR005467">
    <property type="entry name" value="His_kinase_dom"/>
</dbReference>
<evidence type="ECO:0000259" key="16">
    <source>
        <dbReference type="PROSITE" id="PS50885"/>
    </source>
</evidence>
<dbReference type="InterPro" id="IPR033479">
    <property type="entry name" value="dCache_1"/>
</dbReference>